<evidence type="ECO:0000313" key="2">
    <source>
        <dbReference type="Proteomes" id="UP001233172"/>
    </source>
</evidence>
<reference evidence="1" key="1">
    <citation type="journal article" date="2023" name="PLoS Negl. Trop. Dis.">
        <title>A genome sequence for Biomphalaria pfeifferi, the major vector snail for the human-infecting parasite Schistosoma mansoni.</title>
        <authorList>
            <person name="Bu L."/>
            <person name="Lu L."/>
            <person name="Laidemitt M.R."/>
            <person name="Zhang S.M."/>
            <person name="Mutuku M."/>
            <person name="Mkoji G."/>
            <person name="Steinauer M."/>
            <person name="Loker E.S."/>
        </authorList>
    </citation>
    <scope>NUCLEOTIDE SEQUENCE</scope>
    <source>
        <strain evidence="1">KasaAsao</strain>
    </source>
</reference>
<protein>
    <submittedName>
        <fullName evidence="1">Uncharacterized protein</fullName>
    </submittedName>
</protein>
<dbReference type="Proteomes" id="UP001233172">
    <property type="component" value="Unassembled WGS sequence"/>
</dbReference>
<proteinExistence type="predicted"/>
<reference evidence="1" key="2">
    <citation type="submission" date="2023-04" db="EMBL/GenBank/DDBJ databases">
        <authorList>
            <person name="Bu L."/>
            <person name="Lu L."/>
            <person name="Laidemitt M.R."/>
            <person name="Zhang S.M."/>
            <person name="Mutuku M."/>
            <person name="Mkoji G."/>
            <person name="Steinauer M."/>
            <person name="Loker E.S."/>
        </authorList>
    </citation>
    <scope>NUCLEOTIDE SEQUENCE</scope>
    <source>
        <strain evidence="1">KasaAsao</strain>
        <tissue evidence="1">Whole Snail</tissue>
    </source>
</reference>
<accession>A0AAD8API5</accession>
<organism evidence="1 2">
    <name type="scientific">Biomphalaria pfeifferi</name>
    <name type="common">Bloodfluke planorb</name>
    <name type="synonym">Freshwater snail</name>
    <dbReference type="NCBI Taxonomy" id="112525"/>
    <lineage>
        <taxon>Eukaryota</taxon>
        <taxon>Metazoa</taxon>
        <taxon>Spiralia</taxon>
        <taxon>Lophotrochozoa</taxon>
        <taxon>Mollusca</taxon>
        <taxon>Gastropoda</taxon>
        <taxon>Heterobranchia</taxon>
        <taxon>Euthyneura</taxon>
        <taxon>Panpulmonata</taxon>
        <taxon>Hygrophila</taxon>
        <taxon>Lymnaeoidea</taxon>
        <taxon>Planorbidae</taxon>
        <taxon>Biomphalaria</taxon>
    </lineage>
</organism>
<evidence type="ECO:0000313" key="1">
    <source>
        <dbReference type="EMBL" id="KAK0039547.1"/>
    </source>
</evidence>
<name>A0AAD8API5_BIOPF</name>
<sequence length="210" mass="23194">MIEQAKRIMLGRIAERGYQLLRAEVPKVTTNLQQGVAPPDVDYRKLEATLTVSARSARVGATKATLHLKSEEKKAAAANDSILKSLELHDTIFQNIKTDQGVRLGETPSDFSPMPGGELKEFDAEVPIVVFARVEGTDKTERQAALLKVFTISKAIAKLFFEDCELGGRVCNSELTRWTRGFDDFDGEPYAVSNVSLVINPSGKYDFQKS</sequence>
<comment type="caution">
    <text evidence="1">The sequence shown here is derived from an EMBL/GenBank/DDBJ whole genome shotgun (WGS) entry which is preliminary data.</text>
</comment>
<gene>
    <name evidence="1" type="ORF">Bpfe_031032</name>
</gene>
<keyword evidence="2" id="KW-1185">Reference proteome</keyword>
<dbReference type="EMBL" id="JASAOG010000440">
    <property type="protein sequence ID" value="KAK0039547.1"/>
    <property type="molecule type" value="Genomic_DNA"/>
</dbReference>
<dbReference type="AlphaFoldDB" id="A0AAD8API5"/>